<sequence length="364" mass="39054">MRERATPRTRQRRRPALLVLLAALPALCMVMFTGGSAAAHGAPMDPGSRTYLCWKYSVTESGAMNPTNPACRAALQEGGANAFYNWFAVLQSNGGGRTEGYIPDGQLCSGAATVYDFSGFDLPRTDWPYTHVTAGDTYEFTYNPWAHHPGTFHTYVTEDGWDPTQPLTWDDIEDEPFHSETDPPYRGSVGNAESEYYWDVELPSDKTGRHIIYTVWERSDSQETFYGCSDVVFDGGNGEVTVPGDDGGEPGPGPGPDPGPDPEDGFCAASLGTVSSWNGGFQAEVRVTNNSDAPITNWTASWSQPAGNAIQSVWNGAWEAHGNHIMVRNAAWNGSLAPGASTTFGYTSNGAPPPASTAISCGVS</sequence>
<dbReference type="OrthoDB" id="5179374at2"/>
<dbReference type="InterPro" id="IPR004302">
    <property type="entry name" value="Cellulose/chitin-bd_N"/>
</dbReference>
<dbReference type="GO" id="GO:0030247">
    <property type="term" value="F:polysaccharide binding"/>
    <property type="evidence" value="ECO:0007669"/>
    <property type="project" value="UniProtKB-UniRule"/>
</dbReference>
<evidence type="ECO:0000256" key="4">
    <source>
        <dbReference type="ARBA" id="ARBA00023326"/>
    </source>
</evidence>
<dbReference type="PROSITE" id="PS51173">
    <property type="entry name" value="CBM2"/>
    <property type="match status" value="1"/>
</dbReference>
<dbReference type="Gene3D" id="2.60.40.290">
    <property type="match status" value="1"/>
</dbReference>
<keyword evidence="2" id="KW-0378">Hydrolase</keyword>
<name>A0A1W7CT83_9ACTN</name>
<evidence type="ECO:0000313" key="8">
    <source>
        <dbReference type="Proteomes" id="UP000194218"/>
    </source>
</evidence>
<evidence type="ECO:0000256" key="1">
    <source>
        <dbReference type="ARBA" id="ARBA00022729"/>
    </source>
</evidence>
<feature type="region of interest" description="Disordered" evidence="5">
    <location>
        <begin position="236"/>
        <end position="265"/>
    </location>
</feature>
<gene>
    <name evidence="7" type="ORF">CAG99_03500</name>
</gene>
<dbReference type="Proteomes" id="UP000194218">
    <property type="component" value="Chromosome"/>
</dbReference>
<evidence type="ECO:0000256" key="2">
    <source>
        <dbReference type="ARBA" id="ARBA00022801"/>
    </source>
</evidence>
<dbReference type="InterPro" id="IPR014756">
    <property type="entry name" value="Ig_E-set"/>
</dbReference>
<evidence type="ECO:0000313" key="7">
    <source>
        <dbReference type="EMBL" id="ARQ68021.1"/>
    </source>
</evidence>
<dbReference type="InterPro" id="IPR012291">
    <property type="entry name" value="CBM2_carb-bd_dom_sf"/>
</dbReference>
<evidence type="ECO:0000259" key="6">
    <source>
        <dbReference type="PROSITE" id="PS51173"/>
    </source>
</evidence>
<organism evidence="7 8">
    <name type="scientific">Streptomyces marincola</name>
    <dbReference type="NCBI Taxonomy" id="2878388"/>
    <lineage>
        <taxon>Bacteria</taxon>
        <taxon>Bacillati</taxon>
        <taxon>Actinomycetota</taxon>
        <taxon>Actinomycetes</taxon>
        <taxon>Kitasatosporales</taxon>
        <taxon>Streptomycetaceae</taxon>
        <taxon>Streptomyces</taxon>
    </lineage>
</organism>
<keyword evidence="8" id="KW-1185">Reference proteome</keyword>
<dbReference type="SUPFAM" id="SSF81296">
    <property type="entry name" value="E set domains"/>
    <property type="match status" value="1"/>
</dbReference>
<dbReference type="PANTHER" id="PTHR34823">
    <property type="entry name" value="GLCNAC-BINDING PROTEIN A"/>
    <property type="match status" value="1"/>
</dbReference>
<accession>A0A1W7CT83</accession>
<dbReference type="SMART" id="SM00637">
    <property type="entry name" value="CBD_II"/>
    <property type="match status" value="1"/>
</dbReference>
<dbReference type="RefSeq" id="WP_086157539.1">
    <property type="nucleotide sequence ID" value="NZ_CP021121.1"/>
</dbReference>
<dbReference type="Pfam" id="PF03067">
    <property type="entry name" value="LPMO_10"/>
    <property type="match status" value="1"/>
</dbReference>
<dbReference type="PANTHER" id="PTHR34823:SF1">
    <property type="entry name" value="CHITIN-BINDING TYPE-4 DOMAIN-CONTAINING PROTEIN"/>
    <property type="match status" value="1"/>
</dbReference>
<dbReference type="KEGG" id="smao:CAG99_03500"/>
<dbReference type="InterPro" id="IPR018366">
    <property type="entry name" value="CBM2_CS"/>
</dbReference>
<evidence type="ECO:0000256" key="3">
    <source>
        <dbReference type="ARBA" id="ARBA00023295"/>
    </source>
</evidence>
<keyword evidence="1" id="KW-0732">Signal</keyword>
<evidence type="ECO:0000256" key="5">
    <source>
        <dbReference type="SAM" id="MobiDB-lite"/>
    </source>
</evidence>
<dbReference type="CDD" id="cd21177">
    <property type="entry name" value="LPMO_AA10"/>
    <property type="match status" value="1"/>
</dbReference>
<dbReference type="GO" id="GO:0004553">
    <property type="term" value="F:hydrolase activity, hydrolyzing O-glycosyl compounds"/>
    <property type="evidence" value="ECO:0007669"/>
    <property type="project" value="InterPro"/>
</dbReference>
<keyword evidence="4" id="KW-0624">Polysaccharide degradation</keyword>
<feature type="domain" description="CBM2" evidence="6">
    <location>
        <begin position="260"/>
        <end position="364"/>
    </location>
</feature>
<keyword evidence="3" id="KW-0326">Glycosidase</keyword>
<dbReference type="GO" id="GO:0000272">
    <property type="term" value="P:polysaccharide catabolic process"/>
    <property type="evidence" value="ECO:0007669"/>
    <property type="project" value="UniProtKB-KW"/>
</dbReference>
<dbReference type="Pfam" id="PF00553">
    <property type="entry name" value="CBM_2"/>
    <property type="match status" value="1"/>
</dbReference>
<dbReference type="SUPFAM" id="SSF49384">
    <property type="entry name" value="Carbohydrate-binding domain"/>
    <property type="match status" value="1"/>
</dbReference>
<proteinExistence type="predicted"/>
<dbReference type="InterPro" id="IPR001919">
    <property type="entry name" value="CBD2"/>
</dbReference>
<dbReference type="EMBL" id="CP021121">
    <property type="protein sequence ID" value="ARQ68021.1"/>
    <property type="molecule type" value="Genomic_DNA"/>
</dbReference>
<dbReference type="PROSITE" id="PS00561">
    <property type="entry name" value="CBM2_A"/>
    <property type="match status" value="1"/>
</dbReference>
<protein>
    <submittedName>
        <fullName evidence="7">Chitin-binding protein</fullName>
    </submittedName>
</protein>
<reference evidence="7 8" key="1">
    <citation type="submission" date="2017-05" db="EMBL/GenBank/DDBJ databases">
        <title>Complete genome sequence of Streptomyces sp. SCSIO 03032 revealed the diverse biosynthetic pathways for its bioactive secondary metabolites.</title>
        <authorList>
            <person name="Ma L."/>
            <person name="Zhu Y."/>
            <person name="Zhang W."/>
            <person name="Zhang G."/>
            <person name="Tian X."/>
            <person name="Zhang S."/>
            <person name="Zhang C."/>
        </authorList>
    </citation>
    <scope>NUCLEOTIDE SEQUENCE [LARGE SCALE GENOMIC DNA]</scope>
    <source>
        <strain evidence="7 8">SCSIO 03032</strain>
    </source>
</reference>
<dbReference type="InterPro" id="IPR008965">
    <property type="entry name" value="CBM2/CBM3_carb-bd_dom_sf"/>
</dbReference>
<dbReference type="Gene3D" id="2.70.50.50">
    <property type="entry name" value="chitin-binding protein cbp21"/>
    <property type="match status" value="1"/>
</dbReference>
<dbReference type="InterPro" id="IPR051024">
    <property type="entry name" value="GlcNAc_Chitin_IntDeg"/>
</dbReference>
<dbReference type="AlphaFoldDB" id="A0A1W7CT83"/>
<keyword evidence="4" id="KW-0119">Carbohydrate metabolism</keyword>